<dbReference type="InterPro" id="IPR036890">
    <property type="entry name" value="HATPase_C_sf"/>
</dbReference>
<accession>A0A081LAX4</accession>
<dbReference type="GO" id="GO:0046983">
    <property type="term" value="F:protein dimerization activity"/>
    <property type="evidence" value="ECO:0007669"/>
    <property type="project" value="InterPro"/>
</dbReference>
<dbReference type="Pfam" id="PF07730">
    <property type="entry name" value="HisKA_3"/>
    <property type="match status" value="1"/>
</dbReference>
<dbReference type="Gene3D" id="1.20.5.1930">
    <property type="match status" value="1"/>
</dbReference>
<dbReference type="eggNOG" id="COG2203">
    <property type="taxonomic scope" value="Bacteria"/>
</dbReference>
<dbReference type="SMART" id="SM00065">
    <property type="entry name" value="GAF"/>
    <property type="match status" value="1"/>
</dbReference>
<dbReference type="SUPFAM" id="SSF55874">
    <property type="entry name" value="ATPase domain of HSP90 chaperone/DNA topoisomerase II/histidine kinase"/>
    <property type="match status" value="1"/>
</dbReference>
<dbReference type="CDD" id="cd16917">
    <property type="entry name" value="HATPase_UhpB-NarQ-NarX-like"/>
    <property type="match status" value="1"/>
</dbReference>
<evidence type="ECO:0000256" key="3">
    <source>
        <dbReference type="ARBA" id="ARBA00022679"/>
    </source>
</evidence>
<evidence type="ECO:0000313" key="8">
    <source>
        <dbReference type="Proteomes" id="UP000028091"/>
    </source>
</evidence>
<dbReference type="InterPro" id="IPR003018">
    <property type="entry name" value="GAF"/>
</dbReference>
<evidence type="ECO:0000256" key="5">
    <source>
        <dbReference type="ARBA" id="ARBA00023012"/>
    </source>
</evidence>
<dbReference type="InterPro" id="IPR050482">
    <property type="entry name" value="Sensor_HK_TwoCompSys"/>
</dbReference>
<comment type="catalytic activity">
    <reaction evidence="1">
        <text>ATP + protein L-histidine = ADP + protein N-phospho-L-histidine.</text>
        <dbReference type="EC" id="2.7.13.3"/>
    </reaction>
</comment>
<dbReference type="InterPro" id="IPR003594">
    <property type="entry name" value="HATPase_dom"/>
</dbReference>
<gene>
    <name evidence="7" type="ORF">BA70_02405</name>
</gene>
<feature type="domain" description="GAF" evidence="6">
    <location>
        <begin position="26"/>
        <end position="177"/>
    </location>
</feature>
<dbReference type="InterPro" id="IPR011712">
    <property type="entry name" value="Sig_transdc_His_kin_sub3_dim/P"/>
</dbReference>
<comment type="caution">
    <text evidence="7">The sequence shown here is derived from an EMBL/GenBank/DDBJ whole genome shotgun (WGS) entry which is preliminary data.</text>
</comment>
<keyword evidence="8" id="KW-1185">Reference proteome</keyword>
<keyword evidence="4 7" id="KW-0418">Kinase</keyword>
<organism evidence="7 8">
    <name type="scientific">Bacillus zhangzhouensis</name>
    <dbReference type="NCBI Taxonomy" id="1178540"/>
    <lineage>
        <taxon>Bacteria</taxon>
        <taxon>Bacillati</taxon>
        <taxon>Bacillota</taxon>
        <taxon>Bacilli</taxon>
        <taxon>Bacillales</taxon>
        <taxon>Bacillaceae</taxon>
        <taxon>Bacillus</taxon>
    </lineage>
</organism>
<dbReference type="EC" id="2.7.13.3" evidence="2"/>
<evidence type="ECO:0000313" key="7">
    <source>
        <dbReference type="EMBL" id="KEP26400.1"/>
    </source>
</evidence>
<dbReference type="Gene3D" id="3.30.450.40">
    <property type="match status" value="1"/>
</dbReference>
<dbReference type="Gene3D" id="3.30.565.10">
    <property type="entry name" value="Histidine kinase-like ATPase, C-terminal domain"/>
    <property type="match status" value="1"/>
</dbReference>
<proteinExistence type="predicted"/>
<dbReference type="PANTHER" id="PTHR24421:SF40">
    <property type="entry name" value="SENSOR HISTIDINE KINASE YHCY"/>
    <property type="match status" value="1"/>
</dbReference>
<dbReference type="Pfam" id="PF02518">
    <property type="entry name" value="HATPase_c"/>
    <property type="match status" value="1"/>
</dbReference>
<dbReference type="GO" id="GO:0016020">
    <property type="term" value="C:membrane"/>
    <property type="evidence" value="ECO:0007669"/>
    <property type="project" value="InterPro"/>
</dbReference>
<evidence type="ECO:0000256" key="2">
    <source>
        <dbReference type="ARBA" id="ARBA00012438"/>
    </source>
</evidence>
<dbReference type="Proteomes" id="UP000028091">
    <property type="component" value="Unassembled WGS sequence"/>
</dbReference>
<reference evidence="7 8" key="1">
    <citation type="submission" date="2012-09" db="EMBL/GenBank/DDBJ databases">
        <title>Genome Sequence of Bacillus sp. DW5-4.</title>
        <authorList>
            <person name="Lai Q."/>
            <person name="Liu Y."/>
            <person name="Shao Z."/>
        </authorList>
    </citation>
    <scope>NUCLEOTIDE SEQUENCE [LARGE SCALE GENOMIC DNA]</scope>
    <source>
        <strain evidence="7 8">DW5-4</strain>
    </source>
</reference>
<dbReference type="RefSeq" id="WP_034321739.1">
    <property type="nucleotide sequence ID" value="NZ_JAVIKA010000011.1"/>
</dbReference>
<sequence>MGEYKEKVKTLKTLKEIAEKLNEGMEMKDTLHEVLHMLMDVTGFQTAWIYFIEEDGSYELMAEVSLPEALAKHQKQLMCQNDCYCINRYTKGSLQSATNIINCKRIETAIEQNLGNTEGITHHATVPLKACKRTFGLLNVAAKGKVTFAQEELNLLESIALQIGTAIQRMKLVQNEQQHALLEERNRLAQDLHDSVNQMLFSVSLTAKAARQMTNDQNLGEMIDFIQHLSQDALIEMRSLIWQLRPRGLEKGFTTAIEEYAQLLGLNCTLSLSGCMEMDHSRHEALFRVCQEALNNCQKHAEVEEVEVKLEQSADTFEMEIIDRGKGFQYDEQMSLPSLGLKGMADRIRRIGGTFCIDSELGQGTKIHVKVPFSQERKGSS</sequence>
<dbReference type="AlphaFoldDB" id="A0A081LAX4"/>
<dbReference type="OrthoDB" id="9795828at2"/>
<keyword evidence="3" id="KW-0808">Transferase</keyword>
<dbReference type="PANTHER" id="PTHR24421">
    <property type="entry name" value="NITRATE/NITRITE SENSOR PROTEIN NARX-RELATED"/>
    <property type="match status" value="1"/>
</dbReference>
<evidence type="ECO:0000256" key="1">
    <source>
        <dbReference type="ARBA" id="ARBA00000085"/>
    </source>
</evidence>
<dbReference type="Pfam" id="PF13185">
    <property type="entry name" value="GAF_2"/>
    <property type="match status" value="1"/>
</dbReference>
<protein>
    <recommendedName>
        <fullName evidence="2">histidine kinase</fullName>
        <ecNumber evidence="2">2.7.13.3</ecNumber>
    </recommendedName>
</protein>
<dbReference type="SUPFAM" id="SSF55781">
    <property type="entry name" value="GAF domain-like"/>
    <property type="match status" value="1"/>
</dbReference>
<keyword evidence="5" id="KW-0902">Two-component regulatory system</keyword>
<dbReference type="InterPro" id="IPR029016">
    <property type="entry name" value="GAF-like_dom_sf"/>
</dbReference>
<evidence type="ECO:0000256" key="4">
    <source>
        <dbReference type="ARBA" id="ARBA00022777"/>
    </source>
</evidence>
<evidence type="ECO:0000259" key="6">
    <source>
        <dbReference type="SMART" id="SM00065"/>
    </source>
</evidence>
<dbReference type="eggNOG" id="COG4585">
    <property type="taxonomic scope" value="Bacteria"/>
</dbReference>
<dbReference type="EMBL" id="JOTP01000010">
    <property type="protein sequence ID" value="KEP26400.1"/>
    <property type="molecule type" value="Genomic_DNA"/>
</dbReference>
<name>A0A081LAX4_9BACI</name>
<dbReference type="GO" id="GO:0000155">
    <property type="term" value="F:phosphorelay sensor kinase activity"/>
    <property type="evidence" value="ECO:0007669"/>
    <property type="project" value="InterPro"/>
</dbReference>